<name>X1P8A1_9ZZZZ</name>
<dbReference type="EMBL" id="BARV01020421">
    <property type="protein sequence ID" value="GAI27154.1"/>
    <property type="molecule type" value="Genomic_DNA"/>
</dbReference>
<feature type="non-terminal residue" evidence="1">
    <location>
        <position position="1"/>
    </location>
</feature>
<gene>
    <name evidence="1" type="ORF">S06H3_34085</name>
</gene>
<proteinExistence type="predicted"/>
<organism evidence="1">
    <name type="scientific">marine sediment metagenome</name>
    <dbReference type="NCBI Taxonomy" id="412755"/>
    <lineage>
        <taxon>unclassified sequences</taxon>
        <taxon>metagenomes</taxon>
        <taxon>ecological metagenomes</taxon>
    </lineage>
</organism>
<evidence type="ECO:0000313" key="1">
    <source>
        <dbReference type="EMBL" id="GAI27154.1"/>
    </source>
</evidence>
<sequence length="32" mass="3387">GVLGGSFLVIMGIYELLVKRISVLGNLLGVKK</sequence>
<comment type="caution">
    <text evidence="1">The sequence shown here is derived from an EMBL/GenBank/DDBJ whole genome shotgun (WGS) entry which is preliminary data.</text>
</comment>
<dbReference type="AlphaFoldDB" id="X1P8A1"/>
<protein>
    <submittedName>
        <fullName evidence="1">Uncharacterized protein</fullName>
    </submittedName>
</protein>
<accession>X1P8A1</accession>
<reference evidence="1" key="1">
    <citation type="journal article" date="2014" name="Front. Microbiol.">
        <title>High frequency of phylogenetically diverse reductive dehalogenase-homologous genes in deep subseafloor sedimentary metagenomes.</title>
        <authorList>
            <person name="Kawai M."/>
            <person name="Futagami T."/>
            <person name="Toyoda A."/>
            <person name="Takaki Y."/>
            <person name="Nishi S."/>
            <person name="Hori S."/>
            <person name="Arai W."/>
            <person name="Tsubouchi T."/>
            <person name="Morono Y."/>
            <person name="Uchiyama I."/>
            <person name="Ito T."/>
            <person name="Fujiyama A."/>
            <person name="Inagaki F."/>
            <person name="Takami H."/>
        </authorList>
    </citation>
    <scope>NUCLEOTIDE SEQUENCE</scope>
    <source>
        <strain evidence="1">Expedition CK06-06</strain>
    </source>
</reference>